<keyword evidence="1" id="KW-0175">Coiled coil</keyword>
<evidence type="ECO:0000313" key="3">
    <source>
        <dbReference type="Proteomes" id="UP001062165"/>
    </source>
</evidence>
<evidence type="ECO:0000256" key="1">
    <source>
        <dbReference type="SAM" id="Coils"/>
    </source>
</evidence>
<protein>
    <recommendedName>
        <fullName evidence="4">DUF2570 domain-containing protein</fullName>
    </recommendedName>
</protein>
<organism evidence="2 3">
    <name type="scientific">Reichenbachiella carrageenanivorans</name>
    <dbReference type="NCBI Taxonomy" id="2979869"/>
    <lineage>
        <taxon>Bacteria</taxon>
        <taxon>Pseudomonadati</taxon>
        <taxon>Bacteroidota</taxon>
        <taxon>Cytophagia</taxon>
        <taxon>Cytophagales</taxon>
        <taxon>Reichenbachiellaceae</taxon>
        <taxon>Reichenbachiella</taxon>
    </lineage>
</organism>
<evidence type="ECO:0008006" key="4">
    <source>
        <dbReference type="Google" id="ProtNLM"/>
    </source>
</evidence>
<dbReference type="Proteomes" id="UP001062165">
    <property type="component" value="Chromosome"/>
</dbReference>
<proteinExistence type="predicted"/>
<reference evidence="2" key="1">
    <citation type="submission" date="2022-10" db="EMBL/GenBank/DDBJ databases">
        <title>Comparative genomics and taxonomic characterization of three novel marine species of genus Reichenbachiella exhibiting antioxidant and polysaccharide degradation activities.</title>
        <authorList>
            <person name="Muhammad N."/>
            <person name="Lee Y.-J."/>
            <person name="Ko J."/>
            <person name="Kim S.-G."/>
        </authorList>
    </citation>
    <scope>NUCLEOTIDE SEQUENCE</scope>
    <source>
        <strain evidence="2">Wsw4-B4</strain>
    </source>
</reference>
<evidence type="ECO:0000313" key="2">
    <source>
        <dbReference type="EMBL" id="UXX80841.1"/>
    </source>
</evidence>
<name>A0ABY6D3W6_9BACT</name>
<gene>
    <name evidence="2" type="ORF">N7E81_06975</name>
</gene>
<dbReference type="EMBL" id="CP106735">
    <property type="protein sequence ID" value="UXX80841.1"/>
    <property type="molecule type" value="Genomic_DNA"/>
</dbReference>
<dbReference type="RefSeq" id="WP_263052570.1">
    <property type="nucleotide sequence ID" value="NZ_CP106735.1"/>
</dbReference>
<feature type="coiled-coil region" evidence="1">
    <location>
        <begin position="25"/>
        <end position="76"/>
    </location>
</feature>
<accession>A0ABY6D3W6</accession>
<keyword evidence="3" id="KW-1185">Reference proteome</keyword>
<sequence>MFKNIIIAFLVLASIVLVFYANNQSKQTLAQMREAQSNLVLAERNAERARQEEQKAVEAAARARIAERKAQDLQAQLDDCK</sequence>